<dbReference type="OrthoDB" id="1819027at2"/>
<dbReference type="RefSeq" id="WP_057828952.1">
    <property type="nucleotide sequence ID" value="NZ_AYZE01000014.1"/>
</dbReference>
<comment type="caution">
    <text evidence="9">The sequence shown here is derived from an EMBL/GenBank/DDBJ whole genome shotgun (WGS) entry which is preliminary data.</text>
</comment>
<dbReference type="PANTHER" id="PTHR37820">
    <property type="entry name" value="CELL DIVISION PROTEIN DIVIB"/>
    <property type="match status" value="1"/>
</dbReference>
<dbReference type="InterPro" id="IPR005548">
    <property type="entry name" value="Cell_div_FtsQ/DivIB_C"/>
</dbReference>
<name>A0A0R2CGX0_9LACO</name>
<keyword evidence="2 6" id="KW-0132">Cell division</keyword>
<comment type="function">
    <text evidence="6">Cell division protein that may be involved in stabilizing or promoting the assembly of the division complex.</text>
</comment>
<dbReference type="PATRIC" id="fig|1423729.3.peg.726"/>
<evidence type="ECO:0000256" key="5">
    <source>
        <dbReference type="ARBA" id="ARBA00023306"/>
    </source>
</evidence>
<evidence type="ECO:0000259" key="8">
    <source>
        <dbReference type="Pfam" id="PF03799"/>
    </source>
</evidence>
<dbReference type="AlphaFoldDB" id="A0A0R2CGX0"/>
<accession>A0A0R2CGX0</accession>
<keyword evidence="10" id="KW-1185">Reference proteome</keyword>
<evidence type="ECO:0000256" key="3">
    <source>
        <dbReference type="ARBA" id="ARBA00022692"/>
    </source>
</evidence>
<organism evidence="9 10">
    <name type="scientific">Liquorilactobacillus cacaonum DSM 21116</name>
    <dbReference type="NCBI Taxonomy" id="1423729"/>
    <lineage>
        <taxon>Bacteria</taxon>
        <taxon>Bacillati</taxon>
        <taxon>Bacillota</taxon>
        <taxon>Bacilli</taxon>
        <taxon>Lactobacillales</taxon>
        <taxon>Lactobacillaceae</taxon>
        <taxon>Liquorilactobacillus</taxon>
    </lineage>
</organism>
<dbReference type="GO" id="GO:0043093">
    <property type="term" value="P:FtsZ-dependent cytokinesis"/>
    <property type="evidence" value="ECO:0007669"/>
    <property type="project" value="UniProtKB-UniRule"/>
</dbReference>
<protein>
    <recommendedName>
        <fullName evidence="6">Cell division protein DivIB</fullName>
    </recommendedName>
</protein>
<evidence type="ECO:0000256" key="6">
    <source>
        <dbReference type="HAMAP-Rule" id="MF_00912"/>
    </source>
</evidence>
<dbReference type="GO" id="GO:0005886">
    <property type="term" value="C:plasma membrane"/>
    <property type="evidence" value="ECO:0007669"/>
    <property type="project" value="UniProtKB-SubCell"/>
</dbReference>
<keyword evidence="6" id="KW-0472">Membrane</keyword>
<proteinExistence type="inferred from homology"/>
<feature type="region of interest" description="Disordered" evidence="7">
    <location>
        <begin position="1"/>
        <end position="42"/>
    </location>
</feature>
<feature type="domain" description="Cell division protein FtsQ/DivIB C-terminal" evidence="8">
    <location>
        <begin position="159"/>
        <end position="263"/>
    </location>
</feature>
<dbReference type="Gene3D" id="3.40.50.10960">
    <property type="match status" value="1"/>
</dbReference>
<dbReference type="STRING" id="1423729.FC80_GL000718"/>
<dbReference type="EMBL" id="AYZE01000014">
    <property type="protein sequence ID" value="KRM90727.1"/>
    <property type="molecule type" value="Genomic_DNA"/>
</dbReference>
<dbReference type="Pfam" id="PF03799">
    <property type="entry name" value="FtsQ_DivIB_C"/>
    <property type="match status" value="1"/>
</dbReference>
<sequence length="281" mass="31597">MKSKLNIFFDGKKKTNQPLTPWEEAQRKREKNFSKKSSKKKRIGTKLPKLVAQRKSKLKKKLIINFVVFGIITLASLYFILPISKVKEVKVIGVDKVTQKAIRQASNIGKDDYLFQIGLEKKNLSMRIEKKVSEVKQTNVSIAGRLVILKVVKAKIIGYLERDNNYFALNNKGSASIVQRSTPEGNVPILTNFKSSSEIKLLAVQMNGLTPSLLDGISEIDATPVNVNPERIKVYMNDGNEIIATLSTFAKKMQYYPQIKAKSTGKIKIDFEVGAYSTNLK</sequence>
<evidence type="ECO:0000256" key="2">
    <source>
        <dbReference type="ARBA" id="ARBA00022618"/>
    </source>
</evidence>
<dbReference type="InterPro" id="IPR026580">
    <property type="entry name" value="DivIB"/>
</dbReference>
<dbReference type="GO" id="GO:0032153">
    <property type="term" value="C:cell division site"/>
    <property type="evidence" value="ECO:0007669"/>
    <property type="project" value="UniProtKB-UniRule"/>
</dbReference>
<comment type="similarity">
    <text evidence="6">Belongs to the FtsQ/DivIB family. DivIB subfamily.</text>
</comment>
<reference evidence="9 10" key="1">
    <citation type="journal article" date="2015" name="Genome Announc.">
        <title>Expanding the biotechnology potential of lactobacilli through comparative genomics of 213 strains and associated genera.</title>
        <authorList>
            <person name="Sun Z."/>
            <person name="Harris H.M."/>
            <person name="McCann A."/>
            <person name="Guo C."/>
            <person name="Argimon S."/>
            <person name="Zhang W."/>
            <person name="Yang X."/>
            <person name="Jeffery I.B."/>
            <person name="Cooney J.C."/>
            <person name="Kagawa T.F."/>
            <person name="Liu W."/>
            <person name="Song Y."/>
            <person name="Salvetti E."/>
            <person name="Wrobel A."/>
            <person name="Rasinkangas P."/>
            <person name="Parkhill J."/>
            <person name="Rea M.C."/>
            <person name="O'Sullivan O."/>
            <person name="Ritari J."/>
            <person name="Douillard F.P."/>
            <person name="Paul Ross R."/>
            <person name="Yang R."/>
            <person name="Briner A.E."/>
            <person name="Felis G.E."/>
            <person name="de Vos W.M."/>
            <person name="Barrangou R."/>
            <person name="Klaenhammer T.R."/>
            <person name="Caufield P.W."/>
            <person name="Cui Y."/>
            <person name="Zhang H."/>
            <person name="O'Toole P.W."/>
        </authorList>
    </citation>
    <scope>NUCLEOTIDE SEQUENCE [LARGE SCALE GENOMIC DNA]</scope>
    <source>
        <strain evidence="9 10">DSM 21116</strain>
    </source>
</reference>
<dbReference type="PANTHER" id="PTHR37820:SF1">
    <property type="entry name" value="CELL DIVISION PROTEIN FTSQ"/>
    <property type="match status" value="1"/>
</dbReference>
<feature type="compositionally biased region" description="Basic and acidic residues" evidence="7">
    <location>
        <begin position="24"/>
        <end position="33"/>
    </location>
</feature>
<dbReference type="HAMAP" id="MF_00912">
    <property type="entry name" value="DivIB"/>
    <property type="match status" value="1"/>
</dbReference>
<evidence type="ECO:0000256" key="1">
    <source>
        <dbReference type="ARBA" id="ARBA00022475"/>
    </source>
</evidence>
<keyword evidence="3 6" id="KW-0812">Transmembrane</keyword>
<comment type="subcellular location">
    <subcellularLocation>
        <location evidence="6">Cell membrane</location>
        <topology evidence="6">Single-pass type II membrane protein</topology>
    </subcellularLocation>
    <text evidence="6">Localizes to the division septum.</text>
</comment>
<keyword evidence="5 6" id="KW-0131">Cell cycle</keyword>
<evidence type="ECO:0000256" key="7">
    <source>
        <dbReference type="SAM" id="MobiDB-lite"/>
    </source>
</evidence>
<keyword evidence="4 6" id="KW-1133">Transmembrane helix</keyword>
<feature type="transmembrane region" description="Helical" evidence="6">
    <location>
        <begin position="62"/>
        <end position="81"/>
    </location>
</feature>
<dbReference type="Proteomes" id="UP000051131">
    <property type="component" value="Unassembled WGS sequence"/>
</dbReference>
<evidence type="ECO:0000313" key="10">
    <source>
        <dbReference type="Proteomes" id="UP000051131"/>
    </source>
</evidence>
<evidence type="ECO:0000256" key="4">
    <source>
        <dbReference type="ARBA" id="ARBA00022989"/>
    </source>
</evidence>
<dbReference type="InterPro" id="IPR050487">
    <property type="entry name" value="FtsQ_DivIB"/>
</dbReference>
<keyword evidence="1 6" id="KW-1003">Cell membrane</keyword>
<gene>
    <name evidence="6" type="primary">divIB</name>
    <name evidence="9" type="ORF">FC80_GL000718</name>
</gene>
<evidence type="ECO:0000313" key="9">
    <source>
        <dbReference type="EMBL" id="KRM90727.1"/>
    </source>
</evidence>